<evidence type="ECO:0000313" key="1">
    <source>
        <dbReference type="EMBL" id="SFJ01198.1"/>
    </source>
</evidence>
<dbReference type="Proteomes" id="UP000199025">
    <property type="component" value="Unassembled WGS sequence"/>
</dbReference>
<keyword evidence="2" id="KW-1185">Reference proteome</keyword>
<sequence length="30" mass="3401">MHAFGAHFHYCHDVLTHVVAGLVHFVGWLV</sequence>
<gene>
    <name evidence="1" type="ORF">SAMN05421835_102498</name>
</gene>
<dbReference type="EMBL" id="FORP01000002">
    <property type="protein sequence ID" value="SFJ01198.1"/>
    <property type="molecule type" value="Genomic_DNA"/>
</dbReference>
<organism evidence="1 2">
    <name type="scientific">Amycolatopsis sacchari</name>
    <dbReference type="NCBI Taxonomy" id="115433"/>
    <lineage>
        <taxon>Bacteria</taxon>
        <taxon>Bacillati</taxon>
        <taxon>Actinomycetota</taxon>
        <taxon>Actinomycetes</taxon>
        <taxon>Pseudonocardiales</taxon>
        <taxon>Pseudonocardiaceae</taxon>
        <taxon>Amycolatopsis</taxon>
    </lineage>
</organism>
<protein>
    <submittedName>
        <fullName evidence="1">Uncharacterized protein</fullName>
    </submittedName>
</protein>
<proteinExistence type="predicted"/>
<reference evidence="1 2" key="1">
    <citation type="submission" date="2016-10" db="EMBL/GenBank/DDBJ databases">
        <authorList>
            <person name="de Groot N.N."/>
        </authorList>
    </citation>
    <scope>NUCLEOTIDE SEQUENCE [LARGE SCALE GENOMIC DNA]</scope>
    <source>
        <strain evidence="1 2">DSM 44468</strain>
    </source>
</reference>
<evidence type="ECO:0000313" key="2">
    <source>
        <dbReference type="Proteomes" id="UP000199025"/>
    </source>
</evidence>
<name>A0A1I3MW28_9PSEU</name>
<accession>A0A1I3MW28</accession>
<dbReference type="AlphaFoldDB" id="A0A1I3MW28"/>